<dbReference type="SUPFAM" id="SSF52172">
    <property type="entry name" value="CheY-like"/>
    <property type="match status" value="1"/>
</dbReference>
<keyword evidence="1 2" id="KW-0597">Phosphoprotein</keyword>
<gene>
    <name evidence="4" type="ORF">dsat_0371</name>
</gene>
<sequence length="140" mass="14785">MAEGPARTVLVVDDEPHLRVFLAAVFRSAGFRTVTAASGAEGLVKAREARPDLVSLDLMMPGQGGLVMYRGLREDPGLCDVPVLIVSAVPPKAFGHSLAMLRATLPDGLRAPEAYVEKPPTPEALLEAAERLLSGTRAEG</sequence>
<dbReference type="PATRIC" id="fig|1121439.3.peg.1719"/>
<evidence type="ECO:0000256" key="1">
    <source>
        <dbReference type="ARBA" id="ARBA00022553"/>
    </source>
</evidence>
<dbReference type="eggNOG" id="COG0745">
    <property type="taxonomic scope" value="Bacteria"/>
</dbReference>
<dbReference type="GO" id="GO:0000160">
    <property type="term" value="P:phosphorelay signal transduction system"/>
    <property type="evidence" value="ECO:0007669"/>
    <property type="project" value="InterPro"/>
</dbReference>
<dbReference type="OrthoDB" id="5419443at2"/>
<dbReference type="PANTHER" id="PTHR44591:SF3">
    <property type="entry name" value="RESPONSE REGULATORY DOMAIN-CONTAINING PROTEIN"/>
    <property type="match status" value="1"/>
</dbReference>
<evidence type="ECO:0000256" key="2">
    <source>
        <dbReference type="PROSITE-ProRule" id="PRU00169"/>
    </source>
</evidence>
<organism evidence="4 5">
    <name type="scientific">Alkalidesulfovibrio alkalitolerans DSM 16529</name>
    <dbReference type="NCBI Taxonomy" id="1121439"/>
    <lineage>
        <taxon>Bacteria</taxon>
        <taxon>Pseudomonadati</taxon>
        <taxon>Thermodesulfobacteriota</taxon>
        <taxon>Desulfovibrionia</taxon>
        <taxon>Desulfovibrionales</taxon>
        <taxon>Desulfovibrionaceae</taxon>
        <taxon>Alkalidesulfovibrio</taxon>
    </lineage>
</organism>
<dbReference type="SMART" id="SM00448">
    <property type="entry name" value="REC"/>
    <property type="match status" value="1"/>
</dbReference>
<dbReference type="InterPro" id="IPR001789">
    <property type="entry name" value="Sig_transdc_resp-reg_receiver"/>
</dbReference>
<feature type="modified residue" description="4-aspartylphosphate" evidence="2">
    <location>
        <position position="57"/>
    </location>
</feature>
<evidence type="ECO:0000259" key="3">
    <source>
        <dbReference type="PROSITE" id="PS50110"/>
    </source>
</evidence>
<evidence type="ECO:0000313" key="4">
    <source>
        <dbReference type="EMBL" id="EPR32930.1"/>
    </source>
</evidence>
<comment type="caution">
    <text evidence="4">The sequence shown here is derived from an EMBL/GenBank/DDBJ whole genome shotgun (WGS) entry which is preliminary data.</text>
</comment>
<dbReference type="Proteomes" id="UP000014975">
    <property type="component" value="Unassembled WGS sequence"/>
</dbReference>
<accession>S7T8U5</accession>
<dbReference type="RefSeq" id="WP_020887065.1">
    <property type="nucleotide sequence ID" value="NZ_ATHI01000026.1"/>
</dbReference>
<dbReference type="Pfam" id="PF00072">
    <property type="entry name" value="Response_reg"/>
    <property type="match status" value="1"/>
</dbReference>
<dbReference type="PANTHER" id="PTHR44591">
    <property type="entry name" value="STRESS RESPONSE REGULATOR PROTEIN 1"/>
    <property type="match status" value="1"/>
</dbReference>
<name>S7T8U5_9BACT</name>
<dbReference type="PROSITE" id="PS50110">
    <property type="entry name" value="RESPONSE_REGULATORY"/>
    <property type="match status" value="1"/>
</dbReference>
<feature type="domain" description="Response regulatory" evidence="3">
    <location>
        <begin position="8"/>
        <end position="133"/>
    </location>
</feature>
<proteinExistence type="predicted"/>
<protein>
    <submittedName>
        <fullName evidence="4">Response regulator receiver protein</fullName>
    </submittedName>
</protein>
<dbReference type="AlphaFoldDB" id="S7T8U5"/>
<dbReference type="EMBL" id="ATHI01000026">
    <property type="protein sequence ID" value="EPR32930.1"/>
    <property type="molecule type" value="Genomic_DNA"/>
</dbReference>
<keyword evidence="5" id="KW-1185">Reference proteome</keyword>
<dbReference type="InterPro" id="IPR050595">
    <property type="entry name" value="Bact_response_regulator"/>
</dbReference>
<evidence type="ECO:0000313" key="5">
    <source>
        <dbReference type="Proteomes" id="UP000014975"/>
    </source>
</evidence>
<dbReference type="InterPro" id="IPR011006">
    <property type="entry name" value="CheY-like_superfamily"/>
</dbReference>
<dbReference type="STRING" id="1121439.dsat_0371"/>
<reference evidence="4 5" key="1">
    <citation type="journal article" date="2013" name="Genome Announc.">
        <title>Draft genome sequences for three mercury-methylating, sulfate-reducing bacteria.</title>
        <authorList>
            <person name="Brown S.D."/>
            <person name="Hurt R.A.Jr."/>
            <person name="Gilmour C.C."/>
            <person name="Elias D.A."/>
        </authorList>
    </citation>
    <scope>NUCLEOTIDE SEQUENCE [LARGE SCALE GENOMIC DNA]</scope>
    <source>
        <strain evidence="4 5">DSM 16529</strain>
    </source>
</reference>
<dbReference type="Gene3D" id="3.40.50.2300">
    <property type="match status" value="1"/>
</dbReference>